<organism evidence="2 3">
    <name type="scientific">Cadophora malorum</name>
    <dbReference type="NCBI Taxonomy" id="108018"/>
    <lineage>
        <taxon>Eukaryota</taxon>
        <taxon>Fungi</taxon>
        <taxon>Dikarya</taxon>
        <taxon>Ascomycota</taxon>
        <taxon>Pezizomycotina</taxon>
        <taxon>Leotiomycetes</taxon>
        <taxon>Helotiales</taxon>
        <taxon>Ploettnerulaceae</taxon>
        <taxon>Cadophora</taxon>
    </lineage>
</organism>
<feature type="transmembrane region" description="Helical" evidence="1">
    <location>
        <begin position="405"/>
        <end position="424"/>
    </location>
</feature>
<keyword evidence="3" id="KW-1185">Reference proteome</keyword>
<keyword evidence="1" id="KW-0812">Transmembrane</keyword>
<dbReference type="AlphaFoldDB" id="A0A8H7TH47"/>
<feature type="transmembrane region" description="Helical" evidence="1">
    <location>
        <begin position="37"/>
        <end position="57"/>
    </location>
</feature>
<name>A0A8H7TH47_9HELO</name>
<feature type="transmembrane region" description="Helical" evidence="1">
    <location>
        <begin position="69"/>
        <end position="90"/>
    </location>
</feature>
<keyword evidence="1" id="KW-1133">Transmembrane helix</keyword>
<evidence type="ECO:0000313" key="2">
    <source>
        <dbReference type="EMBL" id="KAG4419060.1"/>
    </source>
</evidence>
<sequence>MAFRGVLSNSTFTNSSFENLTSHGTSPVTHQLNENSWASVFSTFLALAFCIITQPYGSVIFPRQGGWSWRLSPGSALLEALLIFAGLLFCRSSHDRFLLPVSTSDPDDNNSEIGEPYCGITITGQRHVPMVLNEQQIQSQPDMKIAAYQKLYVPSEYKTSMIIGPTLCTNAARLPARAPLLASTLSETRNIRTTATTAASTLTNSVCILRKVWRSINSFKLSHLKHGWLPSAALLLLFRSGNYTADVELERQIIVDELGTYIGKHTKGRRIQYWTTISVFFLLVKLCAIRGAPIFTFIGMIYVISWLSVEGLLISLQHNGLSEGQVEALLESRRAVAKLEILRLWGARIWIFTSYCTILWMLVFFILKTTIGFNIFVWLSSFATAIGPLLAVAGSPSVRKEKCNMCFLLCYVILSISSITWWPYYILFAVCEGLKSGDSGQNIWGAYSLATLIFWLIRFLTLVCLAGLLFVACIIASSTKQEDLKVSMIWQRIVNALFCLLTIGAYLLSYTPNGTYKPPFLEIIGM</sequence>
<feature type="transmembrane region" description="Helical" evidence="1">
    <location>
        <begin position="297"/>
        <end position="316"/>
    </location>
</feature>
<dbReference type="OrthoDB" id="5245627at2759"/>
<keyword evidence="1" id="KW-0472">Membrane</keyword>
<gene>
    <name evidence="2" type="ORF">IFR04_007836</name>
</gene>
<protein>
    <submittedName>
        <fullName evidence="2">Uncharacterized protein</fullName>
    </submittedName>
</protein>
<dbReference type="EMBL" id="JAFJYH010000114">
    <property type="protein sequence ID" value="KAG4419060.1"/>
    <property type="molecule type" value="Genomic_DNA"/>
</dbReference>
<reference evidence="2" key="1">
    <citation type="submission" date="2021-02" db="EMBL/GenBank/DDBJ databases">
        <title>Genome sequence Cadophora malorum strain M34.</title>
        <authorList>
            <person name="Stefanovic E."/>
            <person name="Vu D."/>
            <person name="Scully C."/>
            <person name="Dijksterhuis J."/>
            <person name="Roader J."/>
            <person name="Houbraken J."/>
        </authorList>
    </citation>
    <scope>NUCLEOTIDE SEQUENCE</scope>
    <source>
        <strain evidence="2">M34</strain>
    </source>
</reference>
<accession>A0A8H7TH47</accession>
<feature type="transmembrane region" description="Helical" evidence="1">
    <location>
        <begin position="271"/>
        <end position="291"/>
    </location>
</feature>
<evidence type="ECO:0000313" key="3">
    <source>
        <dbReference type="Proteomes" id="UP000664132"/>
    </source>
</evidence>
<feature type="transmembrane region" description="Helical" evidence="1">
    <location>
        <begin position="444"/>
        <end position="477"/>
    </location>
</feature>
<feature type="transmembrane region" description="Helical" evidence="1">
    <location>
        <begin position="489"/>
        <end position="508"/>
    </location>
</feature>
<proteinExistence type="predicted"/>
<dbReference type="Proteomes" id="UP000664132">
    <property type="component" value="Unassembled WGS sequence"/>
</dbReference>
<feature type="transmembrane region" description="Helical" evidence="1">
    <location>
        <begin position="373"/>
        <end position="393"/>
    </location>
</feature>
<comment type="caution">
    <text evidence="2">The sequence shown here is derived from an EMBL/GenBank/DDBJ whole genome shotgun (WGS) entry which is preliminary data.</text>
</comment>
<evidence type="ECO:0000256" key="1">
    <source>
        <dbReference type="SAM" id="Phobius"/>
    </source>
</evidence>
<feature type="transmembrane region" description="Helical" evidence="1">
    <location>
        <begin position="349"/>
        <end position="367"/>
    </location>
</feature>